<name>A0ABN8LSQ4_9CNID</name>
<dbReference type="SUPFAM" id="SSF81321">
    <property type="entry name" value="Family A G protein-coupled receptor-like"/>
    <property type="match status" value="2"/>
</dbReference>
<dbReference type="InterPro" id="IPR017452">
    <property type="entry name" value="GPCR_Rhodpsn_7TM"/>
</dbReference>
<evidence type="ECO:0000256" key="6">
    <source>
        <dbReference type="ARBA" id="ARBA00023136"/>
    </source>
</evidence>
<dbReference type="Proteomes" id="UP001159427">
    <property type="component" value="Unassembled WGS sequence"/>
</dbReference>
<feature type="transmembrane region" description="Helical" evidence="9">
    <location>
        <begin position="365"/>
        <end position="388"/>
    </location>
</feature>
<evidence type="ECO:0000256" key="7">
    <source>
        <dbReference type="ARBA" id="ARBA00023170"/>
    </source>
</evidence>
<keyword evidence="6 9" id="KW-0472">Membrane</keyword>
<accession>A0ABN8LSQ4</accession>
<feature type="domain" description="G-protein coupled receptors family 1 profile" evidence="10">
    <location>
        <begin position="345"/>
        <end position="465"/>
    </location>
</feature>
<feature type="domain" description="G-protein coupled receptors family 1 profile" evidence="10">
    <location>
        <begin position="52"/>
        <end position="291"/>
    </location>
</feature>
<reference evidence="11 12" key="1">
    <citation type="submission" date="2022-05" db="EMBL/GenBank/DDBJ databases">
        <authorList>
            <consortium name="Genoscope - CEA"/>
            <person name="William W."/>
        </authorList>
    </citation>
    <scope>NUCLEOTIDE SEQUENCE [LARGE SCALE GENOMIC DNA]</scope>
</reference>
<sequence length="465" mass="52195">MESISGLNSTTNTATKLRNITEGNVKPNYQVAPTDVVTLIISFITCPFMVLFNVMVIMAVKRRRRLQTNSNILLACLAATDALTGLITQPAFILWKTLGLTGGEDHIRASRLIYVSAMQALSACSCLHLMLVTGERLVAIKFTMRYPFIVTKKTIKVAVISCWIFSLTPVIFKFMGVPKIQSLRAVPAFLLFVVSSCMIFVVSVYAVLYLETRRHQKLIKGQQMPQEEVQRFLKESKALKTTVYVVGAVAVCYLPLTLQIANLLDKRTSIIAPEWIRTVVLLNSLLNPLVYCWRQKEIRNLDLTNITHELAKNSVEKTTENVQDSSTVVINLIINIMACPFTVLLNVMVIMAVKRRTRLQTNSNILLACLAATDALTGLITQPAFIFWNTFEMTGAINYIPARLTYSTALRVLSMCSCLHLMLVTAERLVAIKFTMHYRHFVTKETIRAAVVCSWILSLFAMHSD</sequence>
<evidence type="ECO:0000256" key="4">
    <source>
        <dbReference type="ARBA" id="ARBA00022989"/>
    </source>
</evidence>
<dbReference type="CDD" id="cd00637">
    <property type="entry name" value="7tm_classA_rhodopsin-like"/>
    <property type="match status" value="2"/>
</dbReference>
<keyword evidence="2" id="KW-1003">Cell membrane</keyword>
<keyword evidence="3 9" id="KW-0812">Transmembrane</keyword>
<evidence type="ECO:0000313" key="11">
    <source>
        <dbReference type="EMBL" id="CAH3018826.1"/>
    </source>
</evidence>
<feature type="transmembrane region" description="Helical" evidence="9">
    <location>
        <begin position="241"/>
        <end position="261"/>
    </location>
</feature>
<feature type="transmembrane region" description="Helical" evidence="9">
    <location>
        <begin position="155"/>
        <end position="176"/>
    </location>
</feature>
<dbReference type="PANTHER" id="PTHR24249">
    <property type="entry name" value="HISTAMINE RECEPTOR-RELATED G-PROTEIN COUPLED RECEPTOR"/>
    <property type="match status" value="1"/>
</dbReference>
<feature type="transmembrane region" description="Helical" evidence="9">
    <location>
        <begin position="72"/>
        <end position="92"/>
    </location>
</feature>
<feature type="transmembrane region" description="Helical" evidence="9">
    <location>
        <begin position="112"/>
        <end position="134"/>
    </location>
</feature>
<evidence type="ECO:0000256" key="5">
    <source>
        <dbReference type="ARBA" id="ARBA00023040"/>
    </source>
</evidence>
<dbReference type="EMBL" id="CALNXI010000097">
    <property type="protein sequence ID" value="CAH3018826.1"/>
    <property type="molecule type" value="Genomic_DNA"/>
</dbReference>
<evidence type="ECO:0000256" key="1">
    <source>
        <dbReference type="ARBA" id="ARBA00004651"/>
    </source>
</evidence>
<comment type="caution">
    <text evidence="11">The sequence shown here is derived from an EMBL/GenBank/DDBJ whole genome shotgun (WGS) entry which is preliminary data.</text>
</comment>
<keyword evidence="5" id="KW-0297">G-protein coupled receptor</keyword>
<evidence type="ECO:0000256" key="3">
    <source>
        <dbReference type="ARBA" id="ARBA00022692"/>
    </source>
</evidence>
<feature type="transmembrane region" description="Helical" evidence="9">
    <location>
        <begin position="408"/>
        <end position="426"/>
    </location>
</feature>
<evidence type="ECO:0000256" key="8">
    <source>
        <dbReference type="ARBA" id="ARBA00023224"/>
    </source>
</evidence>
<protein>
    <recommendedName>
        <fullName evidence="10">G-protein coupled receptors family 1 profile domain-containing protein</fullName>
    </recommendedName>
</protein>
<proteinExistence type="predicted"/>
<keyword evidence="8" id="KW-0807">Transducer</keyword>
<feature type="transmembrane region" description="Helical" evidence="9">
    <location>
        <begin position="328"/>
        <end position="353"/>
    </location>
</feature>
<dbReference type="PRINTS" id="PR00237">
    <property type="entry name" value="GPCRRHODOPSN"/>
</dbReference>
<keyword evidence="12" id="KW-1185">Reference proteome</keyword>
<dbReference type="InterPro" id="IPR050569">
    <property type="entry name" value="TAAR"/>
</dbReference>
<dbReference type="PROSITE" id="PS50262">
    <property type="entry name" value="G_PROTEIN_RECEP_F1_2"/>
    <property type="match status" value="2"/>
</dbReference>
<dbReference type="Pfam" id="PF00001">
    <property type="entry name" value="7tm_1"/>
    <property type="match status" value="2"/>
</dbReference>
<evidence type="ECO:0000259" key="10">
    <source>
        <dbReference type="PROSITE" id="PS50262"/>
    </source>
</evidence>
<evidence type="ECO:0000256" key="9">
    <source>
        <dbReference type="SAM" id="Phobius"/>
    </source>
</evidence>
<keyword evidence="4 9" id="KW-1133">Transmembrane helix</keyword>
<organism evidence="11 12">
    <name type="scientific">Porites evermanni</name>
    <dbReference type="NCBI Taxonomy" id="104178"/>
    <lineage>
        <taxon>Eukaryota</taxon>
        <taxon>Metazoa</taxon>
        <taxon>Cnidaria</taxon>
        <taxon>Anthozoa</taxon>
        <taxon>Hexacorallia</taxon>
        <taxon>Scleractinia</taxon>
        <taxon>Fungiina</taxon>
        <taxon>Poritidae</taxon>
        <taxon>Porites</taxon>
    </lineage>
</organism>
<keyword evidence="7" id="KW-0675">Receptor</keyword>
<feature type="transmembrane region" description="Helical" evidence="9">
    <location>
        <begin position="36"/>
        <end position="60"/>
    </location>
</feature>
<dbReference type="PANTHER" id="PTHR24249:SF421">
    <property type="entry name" value="G-PROTEIN COUPLED RECEPTORS FAMILY 1 PROFILE DOMAIN-CONTAINING PROTEIN"/>
    <property type="match status" value="1"/>
</dbReference>
<comment type="subcellular location">
    <subcellularLocation>
        <location evidence="1">Cell membrane</location>
        <topology evidence="1">Multi-pass membrane protein</topology>
    </subcellularLocation>
</comment>
<dbReference type="InterPro" id="IPR000276">
    <property type="entry name" value="GPCR_Rhodpsn"/>
</dbReference>
<feature type="transmembrane region" description="Helical" evidence="9">
    <location>
        <begin position="188"/>
        <end position="210"/>
    </location>
</feature>
<evidence type="ECO:0000256" key="2">
    <source>
        <dbReference type="ARBA" id="ARBA00022475"/>
    </source>
</evidence>
<evidence type="ECO:0000313" key="12">
    <source>
        <dbReference type="Proteomes" id="UP001159427"/>
    </source>
</evidence>
<gene>
    <name evidence="11" type="ORF">PEVE_00044891</name>
</gene>
<dbReference type="SMART" id="SM01381">
    <property type="entry name" value="7TM_GPCR_Srsx"/>
    <property type="match status" value="1"/>
</dbReference>
<dbReference type="Gene3D" id="1.20.1070.10">
    <property type="entry name" value="Rhodopsin 7-helix transmembrane proteins"/>
    <property type="match status" value="2"/>
</dbReference>